<dbReference type="OrthoDB" id="2289094at2759"/>
<dbReference type="EMBL" id="GL945474">
    <property type="protein sequence ID" value="EGO05170.1"/>
    <property type="molecule type" value="Genomic_DNA"/>
</dbReference>
<dbReference type="InParanoid" id="F8PIC7"/>
<proteinExistence type="predicted"/>
<sequence length="732" mass="80301">MGNTPASPAPARTIRPVGSISSIREVREDGKNLEELQKRLKEAVDDLSAKSEAAAALEEQVAELKASLDTALADTDAKGATISELEAARDASVSEIEQLRESHVKLQEDREKDLLVLETVQNELENAKAASFDQTELIETLQDQIAALETQVSAAKDDLDVLRAAHDNNSSDAAAAAQIEREALLKAKADLEAIGAETEALRASHSAVLEDLAEKLRDAEDRASGAEALEREVAGLKAEKDENASKLSELEIEILELRESQDQAEDEHSETISRLQKLEEELAQAAAATQQALDDAQAKEEEHALQTQNLQRLHDEQLQAAKDDLAAMATSLQALESQLTEAYGAHEQTRCDAEAAADEHTREIEEAEQAQLSLQIELSEEIKRITAELEGQEAQYNAKVDAVKAEHDILLQEAFERAKNEAGSAHGEDLQGLRAESQATIEQLRSAHQSTIEGLKAEHEEVIQSTVGDLDKRLNSQALDLRATQDDLAKAKAALDASRAESESLKAKLEDARAAFISASASPDQAAEIERLSQEIANIRDENVMLSDVLAVTKVSLTEMSTNHTRELEEAAKSRVEEVTKLRAAHESEITDLATQKSEIALKLSDLDGELATLKASLAAEPSNQKSNGTMHTASPQLTVPKEDLQRAHEAHNMKLHDMRAEFDRLAKALREENEMSQATIEELRQEVGRKNMEIQYLEQEQEESQDHITRLKEDMETLAEQHKPMEAVSTA</sequence>
<organism evidence="4">
    <name type="scientific">Serpula lacrymans var. lacrymans (strain S7.3)</name>
    <name type="common">Dry rot fungus</name>
    <dbReference type="NCBI Taxonomy" id="936435"/>
    <lineage>
        <taxon>Eukaryota</taxon>
        <taxon>Fungi</taxon>
        <taxon>Dikarya</taxon>
        <taxon>Basidiomycota</taxon>
        <taxon>Agaricomycotina</taxon>
        <taxon>Agaricomycetes</taxon>
        <taxon>Agaricomycetidae</taxon>
        <taxon>Boletales</taxon>
        <taxon>Coniophorineae</taxon>
        <taxon>Serpulaceae</taxon>
        <taxon>Serpula</taxon>
    </lineage>
</organism>
<dbReference type="Proteomes" id="UP000008063">
    <property type="component" value="Unassembled WGS sequence"/>
</dbReference>
<feature type="coiled-coil region" evidence="1">
    <location>
        <begin position="481"/>
        <end position="549"/>
    </location>
</feature>
<feature type="region of interest" description="Disordered" evidence="2">
    <location>
        <begin position="286"/>
        <end position="305"/>
    </location>
</feature>
<evidence type="ECO:0000256" key="2">
    <source>
        <dbReference type="SAM" id="MobiDB-lite"/>
    </source>
</evidence>
<keyword evidence="1" id="KW-0175">Coiled coil</keyword>
<dbReference type="HOGENOM" id="CLU_012018_0_0_1"/>
<evidence type="ECO:0000256" key="1">
    <source>
        <dbReference type="SAM" id="Coils"/>
    </source>
</evidence>
<evidence type="ECO:0000313" key="3">
    <source>
        <dbReference type="EMBL" id="EGO05170.1"/>
    </source>
</evidence>
<evidence type="ECO:0000313" key="4">
    <source>
        <dbReference type="Proteomes" id="UP000008063"/>
    </source>
</evidence>
<dbReference type="OMA" id="MQPYSEE"/>
<gene>
    <name evidence="3" type="ORF">SERLA73DRAFT_82651</name>
</gene>
<name>F8PIC7_SERL3</name>
<feature type="compositionally biased region" description="Low complexity" evidence="2">
    <location>
        <begin position="286"/>
        <end position="295"/>
    </location>
</feature>
<keyword evidence="4" id="KW-1185">Reference proteome</keyword>
<feature type="coiled-coil region" evidence="1">
    <location>
        <begin position="23"/>
        <end position="109"/>
    </location>
</feature>
<feature type="coiled-coil region" evidence="1">
    <location>
        <begin position="642"/>
        <end position="722"/>
    </location>
</feature>
<dbReference type="STRING" id="936435.F8PIC7"/>
<dbReference type="AlphaFoldDB" id="F8PIC7"/>
<protein>
    <submittedName>
        <fullName evidence="3">Uncharacterized protein</fullName>
    </submittedName>
</protein>
<reference evidence="4" key="1">
    <citation type="journal article" date="2011" name="Science">
        <title>The plant cell wall-decomposing machinery underlies the functional diversity of forest fungi.</title>
        <authorList>
            <person name="Eastwood D.C."/>
            <person name="Floudas D."/>
            <person name="Binder M."/>
            <person name="Majcherczyk A."/>
            <person name="Schneider P."/>
            <person name="Aerts A."/>
            <person name="Asiegbu F.O."/>
            <person name="Baker S.E."/>
            <person name="Barry K."/>
            <person name="Bendiksby M."/>
            <person name="Blumentritt M."/>
            <person name="Coutinho P.M."/>
            <person name="Cullen D."/>
            <person name="de Vries R.P."/>
            <person name="Gathman A."/>
            <person name="Goodell B."/>
            <person name="Henrissat B."/>
            <person name="Ihrmark K."/>
            <person name="Kauserud H."/>
            <person name="Kohler A."/>
            <person name="LaButti K."/>
            <person name="Lapidus A."/>
            <person name="Lavin J.L."/>
            <person name="Lee Y.-H."/>
            <person name="Lindquist E."/>
            <person name="Lilly W."/>
            <person name="Lucas S."/>
            <person name="Morin E."/>
            <person name="Murat C."/>
            <person name="Oguiza J.A."/>
            <person name="Park J."/>
            <person name="Pisabarro A.G."/>
            <person name="Riley R."/>
            <person name="Rosling A."/>
            <person name="Salamov A."/>
            <person name="Schmidt O."/>
            <person name="Schmutz J."/>
            <person name="Skrede I."/>
            <person name="Stenlid J."/>
            <person name="Wiebenga A."/>
            <person name="Xie X."/>
            <person name="Kuees U."/>
            <person name="Hibbett D.S."/>
            <person name="Hoffmeister D."/>
            <person name="Hoegberg N."/>
            <person name="Martin F."/>
            <person name="Grigoriev I.V."/>
            <person name="Watkinson S.C."/>
        </authorList>
    </citation>
    <scope>NUCLEOTIDE SEQUENCE [LARGE SCALE GENOMIC DNA]</scope>
    <source>
        <strain evidence="4">strain S7.3</strain>
    </source>
</reference>
<accession>F8PIC7</accession>